<name>A0A1W1UYF1_9BACT</name>
<keyword evidence="4" id="KW-0472">Membrane</keyword>
<evidence type="ECO:0000256" key="5">
    <source>
        <dbReference type="SAM" id="MobiDB-lite"/>
    </source>
</evidence>
<reference evidence="7 8" key="1">
    <citation type="submission" date="2017-04" db="EMBL/GenBank/DDBJ databases">
        <authorList>
            <person name="Afonso C.L."/>
            <person name="Miller P.J."/>
            <person name="Scott M.A."/>
            <person name="Spackman E."/>
            <person name="Goraichik I."/>
            <person name="Dimitrov K.M."/>
            <person name="Suarez D.L."/>
            <person name="Swayne D.E."/>
        </authorList>
    </citation>
    <scope>NUCLEOTIDE SEQUENCE [LARGE SCALE GENOMIC DNA]</scope>
    <source>
        <strain evidence="7 8">DSM 11622</strain>
    </source>
</reference>
<gene>
    <name evidence="7" type="ORF">SAMN00120144_4192</name>
</gene>
<organism evidence="7 8">
    <name type="scientific">Hymenobacter roseosalivarius DSM 11622</name>
    <dbReference type="NCBI Taxonomy" id="645990"/>
    <lineage>
        <taxon>Bacteria</taxon>
        <taxon>Pseudomonadati</taxon>
        <taxon>Bacteroidota</taxon>
        <taxon>Cytophagia</taxon>
        <taxon>Cytophagales</taxon>
        <taxon>Hymenobacteraceae</taxon>
        <taxon>Hymenobacter</taxon>
    </lineage>
</organism>
<dbReference type="GO" id="GO:0012505">
    <property type="term" value="C:endomembrane system"/>
    <property type="evidence" value="ECO:0007669"/>
    <property type="project" value="UniProtKB-SubCell"/>
</dbReference>
<dbReference type="InterPro" id="IPR010652">
    <property type="entry name" value="DUF1232"/>
</dbReference>
<dbReference type="EMBL" id="FWWW01000045">
    <property type="protein sequence ID" value="SMB86010.1"/>
    <property type="molecule type" value="Genomic_DNA"/>
</dbReference>
<dbReference type="AlphaFoldDB" id="A0A1W1UYF1"/>
<evidence type="ECO:0000313" key="7">
    <source>
        <dbReference type="EMBL" id="SMB86010.1"/>
    </source>
</evidence>
<evidence type="ECO:0000256" key="4">
    <source>
        <dbReference type="ARBA" id="ARBA00023136"/>
    </source>
</evidence>
<feature type="compositionally biased region" description="Polar residues" evidence="5">
    <location>
        <begin position="146"/>
        <end position="175"/>
    </location>
</feature>
<keyword evidence="2" id="KW-0812">Transmembrane</keyword>
<feature type="compositionally biased region" description="Basic and acidic residues" evidence="5">
    <location>
        <begin position="190"/>
        <end position="203"/>
    </location>
</feature>
<evidence type="ECO:0000313" key="8">
    <source>
        <dbReference type="Proteomes" id="UP000192266"/>
    </source>
</evidence>
<keyword evidence="3" id="KW-1133">Transmembrane helix</keyword>
<accession>A0A1W1UYF1</accession>
<feature type="region of interest" description="Disordered" evidence="5">
    <location>
        <begin position="146"/>
        <end position="281"/>
    </location>
</feature>
<comment type="subcellular location">
    <subcellularLocation>
        <location evidence="1">Endomembrane system</location>
        <topology evidence="1">Multi-pass membrane protein</topology>
    </subcellularLocation>
</comment>
<evidence type="ECO:0000259" key="6">
    <source>
        <dbReference type="Pfam" id="PF06803"/>
    </source>
</evidence>
<dbReference type="Proteomes" id="UP000192266">
    <property type="component" value="Unassembled WGS sequence"/>
</dbReference>
<proteinExistence type="predicted"/>
<evidence type="ECO:0000256" key="1">
    <source>
        <dbReference type="ARBA" id="ARBA00004127"/>
    </source>
</evidence>
<sequence length="281" mass="29868">MNTPNSKGENIASSPLFKTFLGKAEDYIKKPLRIKQLLNDAYQKASDKNDLGTLAHEAWESLQVLFRLVRTSVSGEYTGLPTPTIVAAVAVLIYFLSPIDLIPDFIPVIGLLDDVALLAWFTTKLKEEMDHFVAWEHARPTVVNASGSMATNNGPVDSSSGAAVSLTSTDGTTAESGPKPQNAPQTSPDHTLDRGVEAPESTKRTGTVDLNHPAAGGSSRSQSNTDSGISSPDSSNPNPSLTGPNDTTPKTDVRPQADDTYNTDGSRTRNDSSNDTGGNVR</sequence>
<dbReference type="Pfam" id="PF06803">
    <property type="entry name" value="DUF1232"/>
    <property type="match status" value="1"/>
</dbReference>
<protein>
    <recommendedName>
        <fullName evidence="6">DUF1232 domain-containing protein</fullName>
    </recommendedName>
</protein>
<evidence type="ECO:0000256" key="3">
    <source>
        <dbReference type="ARBA" id="ARBA00022989"/>
    </source>
</evidence>
<keyword evidence="8" id="KW-1185">Reference proteome</keyword>
<feature type="compositionally biased region" description="Low complexity" evidence="5">
    <location>
        <begin position="223"/>
        <end position="240"/>
    </location>
</feature>
<feature type="domain" description="DUF1232" evidence="6">
    <location>
        <begin position="85"/>
        <end position="120"/>
    </location>
</feature>
<dbReference type="STRING" id="645990.SAMN00120144_4192"/>
<evidence type="ECO:0000256" key="2">
    <source>
        <dbReference type="ARBA" id="ARBA00022692"/>
    </source>
</evidence>